<evidence type="ECO:0000313" key="1">
    <source>
        <dbReference type="Proteomes" id="UP000813463"/>
    </source>
</evidence>
<dbReference type="Proteomes" id="UP000813463">
    <property type="component" value="Chromosome 2"/>
</dbReference>
<evidence type="ECO:0008006" key="3">
    <source>
        <dbReference type="Google" id="ProtNLM"/>
    </source>
</evidence>
<dbReference type="GeneID" id="130467414"/>
<organism evidence="1 2">
    <name type="scientific">Spinacia oleracea</name>
    <name type="common">Spinach</name>
    <dbReference type="NCBI Taxonomy" id="3562"/>
    <lineage>
        <taxon>Eukaryota</taxon>
        <taxon>Viridiplantae</taxon>
        <taxon>Streptophyta</taxon>
        <taxon>Embryophyta</taxon>
        <taxon>Tracheophyta</taxon>
        <taxon>Spermatophyta</taxon>
        <taxon>Magnoliopsida</taxon>
        <taxon>eudicotyledons</taxon>
        <taxon>Gunneridae</taxon>
        <taxon>Pentapetalae</taxon>
        <taxon>Caryophyllales</taxon>
        <taxon>Chenopodiaceae</taxon>
        <taxon>Chenopodioideae</taxon>
        <taxon>Anserineae</taxon>
        <taxon>Spinacia</taxon>
    </lineage>
</organism>
<dbReference type="PANTHER" id="PTHR33116">
    <property type="entry name" value="REVERSE TRANSCRIPTASE ZINC-BINDING DOMAIN-CONTAINING PROTEIN-RELATED-RELATED"/>
    <property type="match status" value="1"/>
</dbReference>
<reference evidence="2" key="2">
    <citation type="submission" date="2025-08" db="UniProtKB">
        <authorList>
            <consortium name="RefSeq"/>
        </authorList>
    </citation>
    <scope>IDENTIFICATION</scope>
    <source>
        <tissue evidence="2">Leaf</tissue>
    </source>
</reference>
<name>A0ABM3R8F3_SPIOL</name>
<proteinExistence type="predicted"/>
<gene>
    <name evidence="2" type="primary">LOC130467414</name>
</gene>
<dbReference type="PANTHER" id="PTHR33116:SF84">
    <property type="entry name" value="RNA-DIRECTED DNA POLYMERASE"/>
    <property type="match status" value="1"/>
</dbReference>
<sequence>MVLSCYKNDSLKRPFKSEKFLPLVRSNWEKTVEGCYMFRFIQRLKWLKIDLKNLNKEGFNSVEAEDLRLFHAFTDAQNKRHSNPRNVDLATAEKQASVAYKNAHAAYLSYLQQTAKLNWLEHGDENTRIFHQSIKQRRKQNKIHSIFNMNGDWVQSADEITRPWLDGYNSCFFKAAWPIIVNDLFLAISDFFKTGKILKEVNVTSISLIPKISVPSSTGDFRPITCCSIIYKCISKILCEKIGSVLPDVISQNQDLKKAYDTVEWGFIEEVIVDLGFPSHFVQLIMTCLTTTRYSILINGVPTDLIQPRRGLRQGDKESVQLLLSSFARFSSTTGLQVNPAKSSIYCCGGTVSLREELVSVSGFGKGVLPFRYLGVPISTKNLNAADCELLVEKMVTKIKIWSSRHLSFAGRAQLINSVLMSICSY</sequence>
<keyword evidence="1" id="KW-1185">Reference proteome</keyword>
<reference evidence="1" key="1">
    <citation type="journal article" date="2021" name="Nat. Commun.">
        <title>Genomic analyses provide insights into spinach domestication and the genetic basis of agronomic traits.</title>
        <authorList>
            <person name="Cai X."/>
            <person name="Sun X."/>
            <person name="Xu C."/>
            <person name="Sun H."/>
            <person name="Wang X."/>
            <person name="Ge C."/>
            <person name="Zhang Z."/>
            <person name="Wang Q."/>
            <person name="Fei Z."/>
            <person name="Jiao C."/>
            <person name="Wang Q."/>
        </authorList>
    </citation>
    <scope>NUCLEOTIDE SEQUENCE [LARGE SCALE GENOMIC DNA]</scope>
    <source>
        <strain evidence="1">cv. Varoflay</strain>
    </source>
</reference>
<protein>
    <recommendedName>
        <fullName evidence="3">Reverse transcriptase domain-containing protein</fullName>
    </recommendedName>
</protein>
<accession>A0ABM3R8F3</accession>
<dbReference type="RefSeq" id="XP_056691895.1">
    <property type="nucleotide sequence ID" value="XM_056835917.1"/>
</dbReference>
<evidence type="ECO:0000313" key="2">
    <source>
        <dbReference type="RefSeq" id="XP_056691895.1"/>
    </source>
</evidence>